<protein>
    <submittedName>
        <fullName evidence="2">Uncharacterized protein</fullName>
    </submittedName>
</protein>
<comment type="caution">
    <text evidence="2">The sequence shown here is derived from an EMBL/GenBank/DDBJ whole genome shotgun (WGS) entry which is preliminary data.</text>
</comment>
<gene>
    <name evidence="2" type="ORF">CBZ_25920</name>
</gene>
<evidence type="ECO:0000313" key="3">
    <source>
        <dbReference type="Proteomes" id="UP000289954"/>
    </source>
</evidence>
<reference evidence="2 3" key="1">
    <citation type="submission" date="2019-01" db="EMBL/GenBank/DDBJ databases">
        <title>Draft genome sequence of Cellulomonas takizawaensis strain TKZ-21.</title>
        <authorList>
            <person name="Yamamura H."/>
            <person name="Hayashi T."/>
            <person name="Hamada M."/>
            <person name="Serisawa Y."/>
            <person name="Matsuyama K."/>
            <person name="Nakagawa Y."/>
            <person name="Otoguro M."/>
            <person name="Yanagida F."/>
            <person name="Hayakawa M."/>
        </authorList>
    </citation>
    <scope>NUCLEOTIDE SEQUENCE [LARGE SCALE GENOMIC DNA]</scope>
    <source>
        <strain evidence="2 3">NBRC12680</strain>
    </source>
</reference>
<proteinExistence type="predicted"/>
<feature type="transmembrane region" description="Helical" evidence="1">
    <location>
        <begin position="38"/>
        <end position="59"/>
    </location>
</feature>
<dbReference type="EMBL" id="BIMR01000223">
    <property type="protein sequence ID" value="GCE77536.1"/>
    <property type="molecule type" value="Genomic_DNA"/>
</dbReference>
<evidence type="ECO:0000256" key="1">
    <source>
        <dbReference type="SAM" id="Phobius"/>
    </source>
</evidence>
<dbReference type="AlphaFoldDB" id="A0A402DTY7"/>
<evidence type="ECO:0000313" key="2">
    <source>
        <dbReference type="EMBL" id="GCE77536.1"/>
    </source>
</evidence>
<keyword evidence="1" id="KW-1133">Transmembrane helix</keyword>
<accession>A0A402DTY7</accession>
<dbReference type="RefSeq" id="WP_130782146.1">
    <property type="nucleotide sequence ID" value="NZ_BIMR01000223.1"/>
</dbReference>
<organism evidence="2 3">
    <name type="scientific">Cellulomonas biazotea</name>
    <dbReference type="NCBI Taxonomy" id="1709"/>
    <lineage>
        <taxon>Bacteria</taxon>
        <taxon>Bacillati</taxon>
        <taxon>Actinomycetota</taxon>
        <taxon>Actinomycetes</taxon>
        <taxon>Micrococcales</taxon>
        <taxon>Cellulomonadaceae</taxon>
        <taxon>Cellulomonas</taxon>
    </lineage>
</organism>
<sequence length="60" mass="6777">MTTPTHRSRRDRAAWWATLTDDALDDETRENQRTERRLVGIALVAGAITAVFLVLRIVVA</sequence>
<keyword evidence="1" id="KW-0812">Transmembrane</keyword>
<keyword evidence="3" id="KW-1185">Reference proteome</keyword>
<dbReference type="Proteomes" id="UP000289954">
    <property type="component" value="Unassembled WGS sequence"/>
</dbReference>
<name>A0A402DTY7_9CELL</name>
<keyword evidence="1" id="KW-0472">Membrane</keyword>